<dbReference type="GO" id="GO:0009982">
    <property type="term" value="F:pseudouridine synthase activity"/>
    <property type="evidence" value="ECO:0007669"/>
    <property type="project" value="InterPro"/>
</dbReference>
<proteinExistence type="predicted"/>
<dbReference type="RefSeq" id="WP_108104099.1">
    <property type="nucleotide sequence ID" value="NZ_QASN01000002.1"/>
</dbReference>
<dbReference type="PROSITE" id="PS01129">
    <property type="entry name" value="PSI_RLU"/>
    <property type="match status" value="1"/>
</dbReference>
<dbReference type="InterPro" id="IPR006145">
    <property type="entry name" value="PsdUridine_synth_RsuA/RluA"/>
</dbReference>
<evidence type="ECO:0000259" key="1">
    <source>
        <dbReference type="Pfam" id="PF00849"/>
    </source>
</evidence>
<dbReference type="PANTHER" id="PTHR21600">
    <property type="entry name" value="MITOCHONDRIAL RNA PSEUDOURIDINE SYNTHASE"/>
    <property type="match status" value="1"/>
</dbReference>
<dbReference type="SUPFAM" id="SSF55120">
    <property type="entry name" value="Pseudouridine synthase"/>
    <property type="match status" value="1"/>
</dbReference>
<dbReference type="InterPro" id="IPR050188">
    <property type="entry name" value="RluA_PseudoU_synthase"/>
</dbReference>
<reference evidence="2 3" key="1">
    <citation type="submission" date="2018-04" db="EMBL/GenBank/DDBJ databases">
        <title>Pseudomonas sp. nov., isolated from mangrove soil.</title>
        <authorList>
            <person name="Chen C."/>
        </authorList>
    </citation>
    <scope>NUCLEOTIDE SEQUENCE [LARGE SCALE GENOMIC DNA]</scope>
    <source>
        <strain evidence="2 3">TC-11</strain>
    </source>
</reference>
<sequence>MSDQPLLPSTLHLPAGDWATVLDCLCQRFPAIDRQTWRARMQAGKVQHQDGRPLDPTHPYREGLRVRYFREVAQETPIPFHEQVLHQDEHLLVVDKPHFLPVLPAGRYVEQTLLARLVRSLGNPGLVPLHRIDRLTAGLVLFSCNPSSRDRYQALFRQRRIDKTYEALAPALPQLSFPLQLCSRIVPGEPFFRMREEPGEANSETRIEVLERGDAYWRYGLQPLTGRKHQLRVQMAGLGAALIGDPLYPCLREERLDDFSTPLQLLARSLAFVDPLSGAPRRFVSTRQLCC</sequence>
<gene>
    <name evidence="2" type="ORF">DBO85_00210</name>
</gene>
<dbReference type="PANTHER" id="PTHR21600:SF84">
    <property type="entry name" value="PSEUDOURIDINE SYNTHASE RSUA_RLUA-LIKE DOMAIN-CONTAINING PROTEIN"/>
    <property type="match status" value="1"/>
</dbReference>
<comment type="caution">
    <text evidence="2">The sequence shown here is derived from an EMBL/GenBank/DDBJ whole genome shotgun (WGS) entry which is preliminary data.</text>
</comment>
<organism evidence="2 3">
    <name type="scientific">Pseudomonas mangrovi</name>
    <dbReference type="NCBI Taxonomy" id="2161748"/>
    <lineage>
        <taxon>Bacteria</taxon>
        <taxon>Pseudomonadati</taxon>
        <taxon>Pseudomonadota</taxon>
        <taxon>Gammaproteobacteria</taxon>
        <taxon>Pseudomonadales</taxon>
        <taxon>Pseudomonadaceae</taxon>
        <taxon>Pseudomonas</taxon>
    </lineage>
</organism>
<protein>
    <submittedName>
        <fullName evidence="2">Pseudouridine synthase</fullName>
    </submittedName>
</protein>
<dbReference type="GO" id="GO:0000455">
    <property type="term" value="P:enzyme-directed rRNA pseudouridine synthesis"/>
    <property type="evidence" value="ECO:0007669"/>
    <property type="project" value="TreeGrafter"/>
</dbReference>
<dbReference type="GO" id="GO:0003723">
    <property type="term" value="F:RNA binding"/>
    <property type="evidence" value="ECO:0007669"/>
    <property type="project" value="InterPro"/>
</dbReference>
<accession>A0A2T5PEE8</accession>
<feature type="domain" description="Pseudouridine synthase RsuA/RluA-like" evidence="1">
    <location>
        <begin position="90"/>
        <end position="236"/>
    </location>
</feature>
<dbReference type="InterPro" id="IPR020103">
    <property type="entry name" value="PsdUridine_synth_cat_dom_sf"/>
</dbReference>
<name>A0A2T5PEE8_9PSED</name>
<dbReference type="AlphaFoldDB" id="A0A2T5PEE8"/>
<dbReference type="InterPro" id="IPR006224">
    <property type="entry name" value="PsdUridine_synth_RluA-like_CS"/>
</dbReference>
<evidence type="ECO:0000313" key="2">
    <source>
        <dbReference type="EMBL" id="PTU76098.1"/>
    </source>
</evidence>
<dbReference type="Pfam" id="PF00849">
    <property type="entry name" value="PseudoU_synth_2"/>
    <property type="match status" value="1"/>
</dbReference>
<evidence type="ECO:0000313" key="3">
    <source>
        <dbReference type="Proteomes" id="UP000244064"/>
    </source>
</evidence>
<dbReference type="GO" id="GO:0140098">
    <property type="term" value="F:catalytic activity, acting on RNA"/>
    <property type="evidence" value="ECO:0007669"/>
    <property type="project" value="UniProtKB-ARBA"/>
</dbReference>
<dbReference type="OrthoDB" id="9807829at2"/>
<dbReference type="EMBL" id="QASN01000002">
    <property type="protein sequence ID" value="PTU76098.1"/>
    <property type="molecule type" value="Genomic_DNA"/>
</dbReference>
<dbReference type="Proteomes" id="UP000244064">
    <property type="component" value="Unassembled WGS sequence"/>
</dbReference>
<dbReference type="Gene3D" id="3.30.2350.10">
    <property type="entry name" value="Pseudouridine synthase"/>
    <property type="match status" value="1"/>
</dbReference>
<keyword evidence="3" id="KW-1185">Reference proteome</keyword>